<keyword evidence="5 6" id="KW-0539">Nucleus</keyword>
<comment type="similarity">
    <text evidence="6">Belongs to the WD repeat WDR12/YTM1 family.</text>
</comment>
<evidence type="ECO:0000313" key="9">
    <source>
        <dbReference type="EMBL" id="EEB19174.1"/>
    </source>
</evidence>
<dbReference type="EMBL" id="AAZO01006792">
    <property type="status" value="NOT_ANNOTATED_CDS"/>
    <property type="molecule type" value="Genomic_DNA"/>
</dbReference>
<dbReference type="InterPro" id="IPR036322">
    <property type="entry name" value="WD40_repeat_dom_sf"/>
</dbReference>
<dbReference type="PRINTS" id="PR00320">
    <property type="entry name" value="GPROTEINBRPT"/>
</dbReference>
<evidence type="ECO:0000256" key="3">
    <source>
        <dbReference type="ARBA" id="ARBA00022574"/>
    </source>
</evidence>
<dbReference type="EMBL" id="DS235861">
    <property type="protein sequence ID" value="EEB19174.1"/>
    <property type="molecule type" value="Genomic_DNA"/>
</dbReference>
<dbReference type="OMA" id="DHKYVEF"/>
<evidence type="ECO:0000313" key="11">
    <source>
        <dbReference type="Proteomes" id="UP000009046"/>
    </source>
</evidence>
<dbReference type="AlphaFoldDB" id="E0W0L8"/>
<dbReference type="Proteomes" id="UP000009046">
    <property type="component" value="Unassembled WGS sequence"/>
</dbReference>
<dbReference type="InterPro" id="IPR012972">
    <property type="entry name" value="NLE"/>
</dbReference>
<feature type="repeat" description="WD" evidence="7">
    <location>
        <begin position="342"/>
        <end position="375"/>
    </location>
</feature>
<dbReference type="PANTHER" id="PTHR19855">
    <property type="entry name" value="WD40 REPEAT PROTEIN 12, 37"/>
    <property type="match status" value="1"/>
</dbReference>
<dbReference type="FunCoup" id="E0W0L8">
    <property type="interactions" value="1626"/>
</dbReference>
<feature type="repeat" description="WD" evidence="7">
    <location>
        <begin position="193"/>
        <end position="234"/>
    </location>
</feature>
<dbReference type="SUPFAM" id="SSF50978">
    <property type="entry name" value="WD40 repeat-like"/>
    <property type="match status" value="1"/>
</dbReference>
<evidence type="ECO:0000256" key="5">
    <source>
        <dbReference type="ARBA" id="ARBA00023242"/>
    </source>
</evidence>
<dbReference type="PANTHER" id="PTHR19855:SF11">
    <property type="entry name" value="RIBOSOME BIOGENESIS PROTEIN WDR12"/>
    <property type="match status" value="1"/>
</dbReference>
<dbReference type="EnsemblMetazoa" id="PHUM559310-RA">
    <property type="protein sequence ID" value="PHUM559310-PA"/>
    <property type="gene ID" value="PHUM559310"/>
</dbReference>
<feature type="domain" description="NLE" evidence="8">
    <location>
        <begin position="11"/>
        <end position="78"/>
    </location>
</feature>
<dbReference type="eggNOG" id="KOG0313">
    <property type="taxonomic scope" value="Eukaryota"/>
</dbReference>
<dbReference type="GO" id="GO:0005654">
    <property type="term" value="C:nucleoplasm"/>
    <property type="evidence" value="ECO:0007669"/>
    <property type="project" value="UniProtKB-SubCell"/>
</dbReference>
<sequence>MSLNSNETPQLQIRFVTKEEKYAVPDTPFAVSCKVVSKELNTILNELLQEDKISSHKTVDFEFLINEELLRTNLQEHLNLKDISTENVIEIEYFEKYPAPEPQDCLLHDDWVSGVHVSNDWILTSCYDNTVHIWNLKGQHHKTITGHSAAVKTVSWVSIDDNVATFLSGSSDSTAILWEWKIGSNLVKKVNVYKGHERNIESLSVSPKKDIFASGGWDHLLKIWSTDSSESDTLDGESTAKRSKTNKYNVKLPKMTYKGHHDCISCVRFSNSNDLITSSWDHTIKLWDVEVGGIKQELQGNKAFFSVDFSNVNRTVITSSADKHIRLYDPRSTEGSLVKNVFTSHTQWVQSVRWSTTDENLFISGGYDNLLKLWDRRSPNAPLFDLTGHENKVLCCDWSNPKVMVSGGADYTVRIYKSKNESFIVAIG</sequence>
<reference evidence="9" key="1">
    <citation type="submission" date="2007-04" db="EMBL/GenBank/DDBJ databases">
        <title>Annotation of Pediculus humanus corporis strain USDA.</title>
        <authorList>
            <person name="Kirkness E."/>
            <person name="Hannick L."/>
            <person name="Hass B."/>
            <person name="Bruggner R."/>
            <person name="Lawson D."/>
            <person name="Bidwell S."/>
            <person name="Joardar V."/>
            <person name="Caler E."/>
            <person name="Walenz B."/>
            <person name="Inman J."/>
            <person name="Schobel S."/>
            <person name="Galinsky K."/>
            <person name="Amedeo P."/>
            <person name="Strausberg R."/>
        </authorList>
    </citation>
    <scope>NUCLEOTIDE SEQUENCE</scope>
    <source>
        <strain evidence="9">USDA</strain>
    </source>
</reference>
<dbReference type="STRING" id="121224.E0W0L8"/>
<dbReference type="GO" id="GO:0005730">
    <property type="term" value="C:nucleolus"/>
    <property type="evidence" value="ECO:0007669"/>
    <property type="project" value="UniProtKB-SubCell"/>
</dbReference>
<comment type="function">
    <text evidence="6">Required for maturation of ribosomal RNAs and formation of the large ribosomal subunit.</text>
</comment>
<dbReference type="GO" id="GO:0000466">
    <property type="term" value="P:maturation of 5.8S rRNA from tricistronic rRNA transcript (SSU-rRNA, 5.8S rRNA, LSU-rRNA)"/>
    <property type="evidence" value="ECO:0007669"/>
    <property type="project" value="UniProtKB-UniRule"/>
</dbReference>
<name>E0W0L8_PEDHC</name>
<evidence type="ECO:0000256" key="7">
    <source>
        <dbReference type="PROSITE-ProRule" id="PRU00221"/>
    </source>
</evidence>
<dbReference type="HAMAP" id="MF_03029">
    <property type="entry name" value="WDR12"/>
    <property type="match status" value="1"/>
</dbReference>
<dbReference type="InterPro" id="IPR028599">
    <property type="entry name" value="WDR12/Ytm1"/>
</dbReference>
<dbReference type="EMBL" id="AAZO01006793">
    <property type="status" value="NOT_ANNOTATED_CDS"/>
    <property type="molecule type" value="Genomic_DNA"/>
</dbReference>
<dbReference type="InterPro" id="IPR019775">
    <property type="entry name" value="WD40_repeat_CS"/>
</dbReference>
<organism>
    <name type="scientific">Pediculus humanus subsp. corporis</name>
    <name type="common">Body louse</name>
    <dbReference type="NCBI Taxonomy" id="121224"/>
    <lineage>
        <taxon>Eukaryota</taxon>
        <taxon>Metazoa</taxon>
        <taxon>Ecdysozoa</taxon>
        <taxon>Arthropoda</taxon>
        <taxon>Hexapoda</taxon>
        <taxon>Insecta</taxon>
        <taxon>Pterygota</taxon>
        <taxon>Neoptera</taxon>
        <taxon>Paraneoptera</taxon>
        <taxon>Psocodea</taxon>
        <taxon>Troctomorpha</taxon>
        <taxon>Phthiraptera</taxon>
        <taxon>Anoplura</taxon>
        <taxon>Pediculidae</taxon>
        <taxon>Pediculus</taxon>
    </lineage>
</organism>
<keyword evidence="4" id="KW-0677">Repeat</keyword>
<dbReference type="FunFam" id="2.130.10.10:FF:001898">
    <property type="entry name" value="Ribosome biogenesis protein WDR12 homolog"/>
    <property type="match status" value="1"/>
</dbReference>
<keyword evidence="11" id="KW-1185">Reference proteome</keyword>
<dbReference type="InParanoid" id="E0W0L8"/>
<dbReference type="CTD" id="8234693"/>
<dbReference type="InterPro" id="IPR020472">
    <property type="entry name" value="WD40_PAC1"/>
</dbReference>
<dbReference type="GO" id="GO:0030687">
    <property type="term" value="C:preribosome, large subunit precursor"/>
    <property type="evidence" value="ECO:0007669"/>
    <property type="project" value="UniProtKB-UniRule"/>
</dbReference>
<dbReference type="Pfam" id="PF00400">
    <property type="entry name" value="WD40"/>
    <property type="match status" value="7"/>
</dbReference>
<dbReference type="VEuPathDB" id="VectorBase:PHUM559310"/>
<dbReference type="InterPro" id="IPR001680">
    <property type="entry name" value="WD40_rpt"/>
</dbReference>
<dbReference type="CDD" id="cd00200">
    <property type="entry name" value="WD40"/>
    <property type="match status" value="1"/>
</dbReference>
<dbReference type="Pfam" id="PF08154">
    <property type="entry name" value="NLE"/>
    <property type="match status" value="1"/>
</dbReference>
<dbReference type="OrthoDB" id="10251381at2759"/>
<dbReference type="PROSITE" id="PS50294">
    <property type="entry name" value="WD_REPEATS_REGION"/>
    <property type="match status" value="3"/>
</dbReference>
<comment type="subcellular location">
    <subcellularLocation>
        <location evidence="6">Nucleus</location>
        <location evidence="6">Nucleolus</location>
    </subcellularLocation>
    <subcellularLocation>
        <location evidence="6">Nucleus</location>
        <location evidence="6">Nucleoplasm</location>
    </subcellularLocation>
</comment>
<dbReference type="GO" id="GO:0000463">
    <property type="term" value="P:maturation of LSU-rRNA from tricistronic rRNA transcript (SSU-rRNA, 5.8S rRNA, LSU-rRNA)"/>
    <property type="evidence" value="ECO:0007669"/>
    <property type="project" value="UniProtKB-UniRule"/>
</dbReference>
<dbReference type="KEGG" id="phu:Phum_PHUM559310"/>
<proteinExistence type="inferred from homology"/>
<feature type="repeat" description="WD" evidence="7">
    <location>
        <begin position="257"/>
        <end position="290"/>
    </location>
</feature>
<feature type="repeat" description="WD" evidence="7">
    <location>
        <begin position="144"/>
        <end position="188"/>
    </location>
</feature>
<dbReference type="InterPro" id="IPR015943">
    <property type="entry name" value="WD40/YVTN_repeat-like_dom_sf"/>
</dbReference>
<accession>E0W0L8</accession>
<evidence type="ECO:0000259" key="8">
    <source>
        <dbReference type="Pfam" id="PF08154"/>
    </source>
</evidence>
<evidence type="ECO:0000256" key="1">
    <source>
        <dbReference type="ARBA" id="ARBA00022517"/>
    </source>
</evidence>
<feature type="repeat" description="WD" evidence="7">
    <location>
        <begin position="386"/>
        <end position="426"/>
    </location>
</feature>
<keyword evidence="3 7" id="KW-0853">WD repeat</keyword>
<dbReference type="SMART" id="SM00320">
    <property type="entry name" value="WD40"/>
    <property type="match status" value="7"/>
</dbReference>
<evidence type="ECO:0000256" key="4">
    <source>
        <dbReference type="ARBA" id="ARBA00022737"/>
    </source>
</evidence>
<reference evidence="9" key="2">
    <citation type="submission" date="2007-04" db="EMBL/GenBank/DDBJ databases">
        <title>The genome of the human body louse.</title>
        <authorList>
            <consortium name="The Human Body Louse Genome Consortium"/>
            <person name="Kirkness E."/>
            <person name="Walenz B."/>
            <person name="Hass B."/>
            <person name="Bruggner R."/>
            <person name="Strausberg R."/>
        </authorList>
    </citation>
    <scope>NUCLEOTIDE SEQUENCE</scope>
    <source>
        <strain evidence="9">USDA</strain>
    </source>
</reference>
<dbReference type="GO" id="GO:0043021">
    <property type="term" value="F:ribonucleoprotein complex binding"/>
    <property type="evidence" value="ECO:0007669"/>
    <property type="project" value="UniProtKB-UniRule"/>
</dbReference>
<evidence type="ECO:0000256" key="6">
    <source>
        <dbReference type="HAMAP-Rule" id="MF_03029"/>
    </source>
</evidence>
<evidence type="ECO:0000313" key="10">
    <source>
        <dbReference type="EnsemblMetazoa" id="PHUM559310-PA"/>
    </source>
</evidence>
<gene>
    <name evidence="10" type="primary">8234693</name>
    <name evidence="9" type="ORF">Phum_PHUM559310</name>
</gene>
<reference evidence="10" key="3">
    <citation type="submission" date="2020-05" db="UniProtKB">
        <authorList>
            <consortium name="EnsemblMetazoa"/>
        </authorList>
    </citation>
    <scope>IDENTIFICATION</scope>
    <source>
        <strain evidence="10">USDA</strain>
    </source>
</reference>
<dbReference type="GeneID" id="8234693"/>
<dbReference type="HOGENOM" id="CLU_000288_57_0_1"/>
<dbReference type="Gene3D" id="2.130.10.10">
    <property type="entry name" value="YVTN repeat-like/Quinoprotein amine dehydrogenase"/>
    <property type="match status" value="3"/>
</dbReference>
<dbReference type="RefSeq" id="XP_002431912.1">
    <property type="nucleotide sequence ID" value="XM_002431867.1"/>
</dbReference>
<evidence type="ECO:0000256" key="2">
    <source>
        <dbReference type="ARBA" id="ARBA00022552"/>
    </source>
</evidence>
<keyword evidence="1 6" id="KW-0690">Ribosome biogenesis</keyword>
<dbReference type="PROSITE" id="PS50082">
    <property type="entry name" value="WD_REPEATS_2"/>
    <property type="match status" value="5"/>
</dbReference>
<keyword evidence="2 6" id="KW-0698">rRNA processing</keyword>
<dbReference type="PROSITE" id="PS00678">
    <property type="entry name" value="WD_REPEATS_1"/>
    <property type="match status" value="2"/>
</dbReference>
<protein>
    <recommendedName>
        <fullName evidence="6">Ribosome biogenesis protein WDR12 homolog</fullName>
    </recommendedName>
</protein>